<dbReference type="OrthoDB" id="9876299at2759"/>
<evidence type="ECO:0008006" key="3">
    <source>
        <dbReference type="Google" id="ProtNLM"/>
    </source>
</evidence>
<dbReference type="Gene3D" id="3.40.50.720">
    <property type="entry name" value="NAD(P)-binding Rossmann-like Domain"/>
    <property type="match status" value="1"/>
</dbReference>
<keyword evidence="2" id="KW-1185">Reference proteome</keyword>
<dbReference type="EMBL" id="AMGV01000004">
    <property type="protein sequence ID" value="KEF58749.1"/>
    <property type="molecule type" value="Genomic_DNA"/>
</dbReference>
<dbReference type="AlphaFoldDB" id="A0A072PF68"/>
<comment type="caution">
    <text evidence="1">The sequence shown here is derived from an EMBL/GenBank/DDBJ whole genome shotgun (WGS) entry which is preliminary data.</text>
</comment>
<gene>
    <name evidence="1" type="ORF">A1O9_06675</name>
</gene>
<dbReference type="Proteomes" id="UP000027920">
    <property type="component" value="Unassembled WGS sequence"/>
</dbReference>
<dbReference type="VEuPathDB" id="FungiDB:A1O9_06675"/>
<accession>A0A072PF68</accession>
<evidence type="ECO:0000313" key="1">
    <source>
        <dbReference type="EMBL" id="KEF58749.1"/>
    </source>
</evidence>
<name>A0A072PF68_9EURO</name>
<dbReference type="InterPro" id="IPR002347">
    <property type="entry name" value="SDR_fam"/>
</dbReference>
<dbReference type="RefSeq" id="XP_013261339.1">
    <property type="nucleotide sequence ID" value="XM_013405885.1"/>
</dbReference>
<dbReference type="SUPFAM" id="SSF51735">
    <property type="entry name" value="NAD(P)-binding Rossmann-fold domains"/>
    <property type="match status" value="1"/>
</dbReference>
<protein>
    <recommendedName>
        <fullName evidence="3">Ketoreductase (KR) domain-containing protein</fullName>
    </recommendedName>
</protein>
<dbReference type="Pfam" id="PF00106">
    <property type="entry name" value="adh_short"/>
    <property type="match status" value="1"/>
</dbReference>
<sequence>MTFKPTVLITGTKAGIGKGLLKAYAARPGTLVVAAIRDGPDSPIAAELTSIPTAKDSKIIVVQYDAGSKSAAVDLVAYLAATWSPMQESSSRMVQQKKSHPS</sequence>
<dbReference type="HOGENOM" id="CLU_2277491_0_0_1"/>
<organism evidence="1 2">
    <name type="scientific">Exophiala aquamarina CBS 119918</name>
    <dbReference type="NCBI Taxonomy" id="1182545"/>
    <lineage>
        <taxon>Eukaryota</taxon>
        <taxon>Fungi</taxon>
        <taxon>Dikarya</taxon>
        <taxon>Ascomycota</taxon>
        <taxon>Pezizomycotina</taxon>
        <taxon>Eurotiomycetes</taxon>
        <taxon>Chaetothyriomycetidae</taxon>
        <taxon>Chaetothyriales</taxon>
        <taxon>Herpotrichiellaceae</taxon>
        <taxon>Exophiala</taxon>
    </lineage>
</organism>
<dbReference type="InterPro" id="IPR036291">
    <property type="entry name" value="NAD(P)-bd_dom_sf"/>
</dbReference>
<reference evidence="1 2" key="1">
    <citation type="submission" date="2013-03" db="EMBL/GenBank/DDBJ databases">
        <title>The Genome Sequence of Exophiala aquamarina CBS 119918.</title>
        <authorList>
            <consortium name="The Broad Institute Genomics Platform"/>
            <person name="Cuomo C."/>
            <person name="de Hoog S."/>
            <person name="Gorbushina A."/>
            <person name="Walker B."/>
            <person name="Young S.K."/>
            <person name="Zeng Q."/>
            <person name="Gargeya S."/>
            <person name="Fitzgerald M."/>
            <person name="Haas B."/>
            <person name="Abouelleil A."/>
            <person name="Allen A.W."/>
            <person name="Alvarado L."/>
            <person name="Arachchi H.M."/>
            <person name="Berlin A.M."/>
            <person name="Chapman S.B."/>
            <person name="Gainer-Dewar J."/>
            <person name="Goldberg J."/>
            <person name="Griggs A."/>
            <person name="Gujja S."/>
            <person name="Hansen M."/>
            <person name="Howarth C."/>
            <person name="Imamovic A."/>
            <person name="Ireland A."/>
            <person name="Larimer J."/>
            <person name="McCowan C."/>
            <person name="Murphy C."/>
            <person name="Pearson M."/>
            <person name="Poon T.W."/>
            <person name="Priest M."/>
            <person name="Roberts A."/>
            <person name="Saif S."/>
            <person name="Shea T."/>
            <person name="Sisk P."/>
            <person name="Sykes S."/>
            <person name="Wortman J."/>
            <person name="Nusbaum C."/>
            <person name="Birren B."/>
        </authorList>
    </citation>
    <scope>NUCLEOTIDE SEQUENCE [LARGE SCALE GENOMIC DNA]</scope>
    <source>
        <strain evidence="1 2">CBS 119918</strain>
    </source>
</reference>
<evidence type="ECO:0000313" key="2">
    <source>
        <dbReference type="Proteomes" id="UP000027920"/>
    </source>
</evidence>
<proteinExistence type="predicted"/>
<dbReference type="GeneID" id="25281592"/>